<name>V9Z3W4_9ACTN</name>
<sequence length="66" mass="6937">MAGGWRDFLRARVAEEQRAAEGAGSALGGTRAHAWGVTEAGMPELGVRRGLLCRAVTLTPGWCKGL</sequence>
<evidence type="ECO:0000313" key="1">
    <source>
        <dbReference type="EMBL" id="AHE39222.1"/>
    </source>
</evidence>
<proteinExistence type="predicted"/>
<protein>
    <submittedName>
        <fullName evidence="1">Uncharacterized protein</fullName>
    </submittedName>
</protein>
<dbReference type="EMBL" id="KF602048">
    <property type="protein sequence ID" value="AHE39222.1"/>
    <property type="molecule type" value="Genomic_DNA"/>
</dbReference>
<dbReference type="AlphaFoldDB" id="V9Z3W4"/>
<accession>V9Z3W4</accession>
<reference evidence="1" key="1">
    <citation type="submission" date="2013-09" db="EMBL/GenBank/DDBJ databases">
        <title>Complete nucleotide sequence of Streptomyces linear plasmid pFRL3.</title>
        <authorList>
            <person name="Chen Z."/>
            <person name="Fang P."/>
            <person name="Qin Z."/>
        </authorList>
    </citation>
    <scope>NUCLEOTIDE SEQUENCE</scope>
    <source>
        <plasmid evidence="1">pFRL3</plasmid>
    </source>
</reference>
<keyword evidence="1" id="KW-0614">Plasmid</keyword>
<organism evidence="1">
    <name type="scientific">Streptomyces sp. FR1</name>
    <dbReference type="NCBI Taxonomy" id="349971"/>
    <lineage>
        <taxon>Bacteria</taxon>
        <taxon>Bacillati</taxon>
        <taxon>Actinomycetota</taxon>
        <taxon>Actinomycetes</taxon>
        <taxon>Kitasatosporales</taxon>
        <taxon>Streptomycetaceae</taxon>
        <taxon>Streptomyces</taxon>
    </lineage>
</organism>
<geneLocation type="plasmid" evidence="1">
    <name>pFRL3</name>
</geneLocation>
<gene>
    <name evidence="1" type="ORF">pFRL3_445</name>
</gene>